<keyword evidence="2" id="KW-0808">Transferase</keyword>
<name>A0A7X1AYC0_9BACT</name>
<dbReference type="SUPFAM" id="SSF53756">
    <property type="entry name" value="UDP-Glycosyltransferase/glycogen phosphorylase"/>
    <property type="match status" value="1"/>
</dbReference>
<dbReference type="Gene3D" id="3.40.50.2000">
    <property type="entry name" value="Glycogen Phosphorylase B"/>
    <property type="match status" value="2"/>
</dbReference>
<dbReference type="AlphaFoldDB" id="A0A7X1AYC0"/>
<reference evidence="2 3" key="1">
    <citation type="submission" date="2020-07" db="EMBL/GenBank/DDBJ databases">
        <authorList>
            <person name="Feng X."/>
        </authorList>
    </citation>
    <scope>NUCLEOTIDE SEQUENCE [LARGE SCALE GENOMIC DNA]</scope>
    <source>
        <strain evidence="2 3">JCM14086</strain>
    </source>
</reference>
<proteinExistence type="predicted"/>
<dbReference type="PANTHER" id="PTHR12526:SF635">
    <property type="entry name" value="GLYCOSYL TRANSFERASE GROUP 1"/>
    <property type="match status" value="1"/>
</dbReference>
<feature type="domain" description="VWFA" evidence="1">
    <location>
        <begin position="224"/>
        <end position="335"/>
    </location>
</feature>
<protein>
    <submittedName>
        <fullName evidence="2">Glycosyltransferase</fullName>
    </submittedName>
</protein>
<dbReference type="InterPro" id="IPR028098">
    <property type="entry name" value="Glyco_trans_4-like_N"/>
</dbReference>
<evidence type="ECO:0000259" key="1">
    <source>
        <dbReference type="PROSITE" id="PS50234"/>
    </source>
</evidence>
<dbReference type="Pfam" id="PF13439">
    <property type="entry name" value="Glyco_transf_4"/>
    <property type="match status" value="1"/>
</dbReference>
<dbReference type="PROSITE" id="PS50234">
    <property type="entry name" value="VWFA"/>
    <property type="match status" value="1"/>
</dbReference>
<evidence type="ECO:0000313" key="2">
    <source>
        <dbReference type="EMBL" id="MBC2601080.1"/>
    </source>
</evidence>
<gene>
    <name evidence="2" type="ORF">H5P30_04720</name>
</gene>
<dbReference type="PANTHER" id="PTHR12526">
    <property type="entry name" value="GLYCOSYLTRANSFERASE"/>
    <property type="match status" value="1"/>
</dbReference>
<keyword evidence="3" id="KW-1185">Reference proteome</keyword>
<accession>A0A7X1AYC0</accession>
<dbReference type="RefSeq" id="WP_185691806.1">
    <property type="nucleotide sequence ID" value="NZ_JACHVA010000046.1"/>
</dbReference>
<evidence type="ECO:0000313" key="3">
    <source>
        <dbReference type="Proteomes" id="UP000525652"/>
    </source>
</evidence>
<dbReference type="GO" id="GO:0016757">
    <property type="term" value="F:glycosyltransferase activity"/>
    <property type="evidence" value="ECO:0007669"/>
    <property type="project" value="TreeGrafter"/>
</dbReference>
<dbReference type="Proteomes" id="UP000525652">
    <property type="component" value="Unassembled WGS sequence"/>
</dbReference>
<organism evidence="2 3">
    <name type="scientific">Puniceicoccus vermicola</name>
    <dbReference type="NCBI Taxonomy" id="388746"/>
    <lineage>
        <taxon>Bacteria</taxon>
        <taxon>Pseudomonadati</taxon>
        <taxon>Verrucomicrobiota</taxon>
        <taxon>Opitutia</taxon>
        <taxon>Puniceicoccales</taxon>
        <taxon>Puniceicoccaceae</taxon>
        <taxon>Puniceicoccus</taxon>
    </lineage>
</organism>
<sequence length="416" mass="46797">MRILHVANQDVGGAARAMLRLHEGLLSQGEDSHVLVAKKKMALPKVEEWKGSMNPVSRVQRRSRRWWLDCCAQMRERNQPVGFELFTDDRTRFGDHIVDDLNEFDLVNFHWISQFVDHAKVFPRLKVPVVWTLHDQNPFTGGCHYDFGCERWRQGCGSCPQLGSDSERDFSAKAWLRKKEVYQRVGEGMHIVTPSEWLGKLAQESPLLGSHPVRVIPYGVPTDIFHPGGRSGLRSAFKIGDMDRVILFVSDNLNNRRKGFQVLRDALRALRPRTGSRVVVLSVGVGSENDLGEFEHHHLGTLRKEELVSAAFSAADIFVAPALQDNLPNTLLESLACGTPIVGSRSGGIPDAVRPGKTGWLFDSGSSHSLHDVLAEALSSEELLDMRKECREMALQRYSLEVQARKYISLYNEILP</sequence>
<dbReference type="InterPro" id="IPR002035">
    <property type="entry name" value="VWF_A"/>
</dbReference>
<dbReference type="EMBL" id="JACHVA010000046">
    <property type="protein sequence ID" value="MBC2601080.1"/>
    <property type="molecule type" value="Genomic_DNA"/>
</dbReference>
<comment type="caution">
    <text evidence="2">The sequence shown here is derived from an EMBL/GenBank/DDBJ whole genome shotgun (WGS) entry which is preliminary data.</text>
</comment>
<dbReference type="Pfam" id="PF13692">
    <property type="entry name" value="Glyco_trans_1_4"/>
    <property type="match status" value="1"/>
</dbReference>